<dbReference type="EC" id="3.6.1.42" evidence="4"/>
<proteinExistence type="inferred from homology"/>
<dbReference type="GO" id="GO:0016020">
    <property type="term" value="C:membrane"/>
    <property type="evidence" value="ECO:0007669"/>
    <property type="project" value="TreeGrafter"/>
</dbReference>
<dbReference type="RefSeq" id="XP_016608936.1">
    <property type="nucleotide sequence ID" value="XM_016752246.1"/>
</dbReference>
<dbReference type="InterPro" id="IPR000407">
    <property type="entry name" value="GDA1_CD39_NTPase"/>
</dbReference>
<evidence type="ECO:0000256" key="2">
    <source>
        <dbReference type="ARBA" id="ARBA00022801"/>
    </source>
</evidence>
<evidence type="ECO:0000256" key="1">
    <source>
        <dbReference type="ARBA" id="ARBA00009283"/>
    </source>
</evidence>
<dbReference type="GO" id="GO:0009134">
    <property type="term" value="P:nucleoside diphosphate catabolic process"/>
    <property type="evidence" value="ECO:0007669"/>
    <property type="project" value="TreeGrafter"/>
</dbReference>
<dbReference type="PANTHER" id="PTHR11782">
    <property type="entry name" value="ADENOSINE/GUANOSINE DIPHOSPHATASE"/>
    <property type="match status" value="1"/>
</dbReference>
<sequence>MLAERTSFADNEIYAFSYFYDKFAEPFGLVSDLGFSVGQIRAAAEKVCAGKLSPQEISKMAGEEAAQLFSDPEWCTDLGFIYGLLSIGYEIPDDRVLKTAKKINGVETGWSLGAALNMVDGWGKEGRGLCVKALPDES</sequence>
<evidence type="ECO:0000256" key="3">
    <source>
        <dbReference type="ARBA" id="ARBA00037742"/>
    </source>
</evidence>
<dbReference type="VEuPathDB" id="FungiDB:SPPG_03997"/>
<dbReference type="Gene3D" id="3.30.420.150">
    <property type="entry name" value="Exopolyphosphatase. Domain 2"/>
    <property type="match status" value="1"/>
</dbReference>
<comment type="similarity">
    <text evidence="1">Belongs to the GDA1/CD39 NTPase family.</text>
</comment>
<gene>
    <name evidence="5" type="ORF">SPPG_03997</name>
</gene>
<evidence type="ECO:0000313" key="6">
    <source>
        <dbReference type="Proteomes" id="UP000053201"/>
    </source>
</evidence>
<dbReference type="GO" id="GO:0017111">
    <property type="term" value="F:ribonucleoside triphosphate phosphatase activity"/>
    <property type="evidence" value="ECO:0007669"/>
    <property type="project" value="TreeGrafter"/>
</dbReference>
<evidence type="ECO:0000256" key="4">
    <source>
        <dbReference type="ARBA" id="ARBA00038903"/>
    </source>
</evidence>
<organism evidence="5 6">
    <name type="scientific">Spizellomyces punctatus (strain DAOM BR117)</name>
    <dbReference type="NCBI Taxonomy" id="645134"/>
    <lineage>
        <taxon>Eukaryota</taxon>
        <taxon>Fungi</taxon>
        <taxon>Fungi incertae sedis</taxon>
        <taxon>Chytridiomycota</taxon>
        <taxon>Chytridiomycota incertae sedis</taxon>
        <taxon>Chytridiomycetes</taxon>
        <taxon>Spizellomycetales</taxon>
        <taxon>Spizellomycetaceae</taxon>
        <taxon>Spizellomyces</taxon>
    </lineage>
</organism>
<dbReference type="GO" id="GO:0005794">
    <property type="term" value="C:Golgi apparatus"/>
    <property type="evidence" value="ECO:0007669"/>
    <property type="project" value="TreeGrafter"/>
</dbReference>
<reference evidence="5 6" key="1">
    <citation type="submission" date="2009-08" db="EMBL/GenBank/DDBJ databases">
        <title>The Genome Sequence of Spizellomyces punctatus strain DAOM BR117.</title>
        <authorList>
            <consortium name="The Broad Institute Genome Sequencing Platform"/>
            <person name="Russ C."/>
            <person name="Cuomo C."/>
            <person name="Shea T."/>
            <person name="Young S.K."/>
            <person name="Zeng Q."/>
            <person name="Koehrsen M."/>
            <person name="Haas B."/>
            <person name="Borodovsky M."/>
            <person name="Guigo R."/>
            <person name="Alvarado L."/>
            <person name="Berlin A."/>
            <person name="Bochicchio J."/>
            <person name="Borenstein D."/>
            <person name="Chapman S."/>
            <person name="Chen Z."/>
            <person name="Engels R."/>
            <person name="Freedman E."/>
            <person name="Gellesch M."/>
            <person name="Goldberg J."/>
            <person name="Griggs A."/>
            <person name="Gujja S."/>
            <person name="Heiman D."/>
            <person name="Hepburn T."/>
            <person name="Howarth C."/>
            <person name="Jen D."/>
            <person name="Larson L."/>
            <person name="Lewis B."/>
            <person name="Mehta T."/>
            <person name="Park D."/>
            <person name="Pearson M."/>
            <person name="Roberts A."/>
            <person name="Saif S."/>
            <person name="Shenoy N."/>
            <person name="Sisk P."/>
            <person name="Stolte C."/>
            <person name="Sykes S."/>
            <person name="Thomson T."/>
            <person name="Walk T."/>
            <person name="White J."/>
            <person name="Yandava C."/>
            <person name="Burger G."/>
            <person name="Gray M.W."/>
            <person name="Holland P.W.H."/>
            <person name="King N."/>
            <person name="Lang F.B.F."/>
            <person name="Roger A.J."/>
            <person name="Ruiz-Trillo I."/>
            <person name="Lander E."/>
            <person name="Nusbaum C."/>
        </authorList>
    </citation>
    <scope>NUCLEOTIDE SEQUENCE [LARGE SCALE GENOMIC DNA]</scope>
    <source>
        <strain evidence="5 6">DAOM BR117</strain>
    </source>
</reference>
<dbReference type="GO" id="GO:0006487">
    <property type="term" value="P:protein N-linked glycosylation"/>
    <property type="evidence" value="ECO:0007669"/>
    <property type="project" value="TreeGrafter"/>
</dbReference>
<accession>A0A0L0HIE1</accession>
<dbReference type="OrthoDB" id="6372431at2759"/>
<dbReference type="InParanoid" id="A0A0L0HIE1"/>
<dbReference type="GO" id="GO:0004382">
    <property type="term" value="F:GDP phosphatase activity"/>
    <property type="evidence" value="ECO:0007669"/>
    <property type="project" value="UniProtKB-EC"/>
</dbReference>
<evidence type="ECO:0000313" key="5">
    <source>
        <dbReference type="EMBL" id="KND00897.1"/>
    </source>
</evidence>
<keyword evidence="6" id="KW-1185">Reference proteome</keyword>
<dbReference type="eggNOG" id="KOG1385">
    <property type="taxonomic scope" value="Eukaryota"/>
</dbReference>
<dbReference type="STRING" id="645134.A0A0L0HIE1"/>
<dbReference type="EMBL" id="KQ257455">
    <property type="protein sequence ID" value="KND00897.1"/>
    <property type="molecule type" value="Genomic_DNA"/>
</dbReference>
<dbReference type="AlphaFoldDB" id="A0A0L0HIE1"/>
<comment type="function">
    <text evidence="3">After transfer of sugars to endogenous macromolecular acceptors, the enzyme converts nucleoside diphosphates to nucleoside monophosphates which in turn exit the Golgi lumen in a coupled antiporter reaction, allowing entry of additional nucleotide sugar from the cytosol.</text>
</comment>
<keyword evidence="2" id="KW-0378">Hydrolase</keyword>
<dbReference type="PANTHER" id="PTHR11782:SF83">
    <property type="entry name" value="GUANOSINE-DIPHOSPHATASE"/>
    <property type="match status" value="1"/>
</dbReference>
<dbReference type="GeneID" id="27687475"/>
<dbReference type="OMA" id="GGELKCQ"/>
<dbReference type="Proteomes" id="UP000053201">
    <property type="component" value="Unassembled WGS sequence"/>
</dbReference>
<name>A0A0L0HIE1_SPIPD</name>
<protein>
    <recommendedName>
        <fullName evidence="4">guanosine-diphosphatase</fullName>
        <ecNumber evidence="4">3.6.1.42</ecNumber>
    </recommendedName>
</protein>
<dbReference type="GO" id="GO:0045134">
    <property type="term" value="F:UDP phosphatase activity"/>
    <property type="evidence" value="ECO:0007669"/>
    <property type="project" value="TreeGrafter"/>
</dbReference>
<dbReference type="Pfam" id="PF01150">
    <property type="entry name" value="GDA1_CD39"/>
    <property type="match status" value="1"/>
</dbReference>